<sequence length="96" mass="10197">MYTTKDFPRPASLPDVRLSSTSPIESSHIATLAPFRPDVARSGQPPLPPQLPGPGGPRIKGRRQGLENEPGPRGTSTLDTLLLSNVSQALSIQSIT</sequence>
<reference evidence="2" key="1">
    <citation type="submission" date="2020-07" db="EMBL/GenBank/DDBJ databases">
        <title>The High-quality genome of the commercially important snow crab, Chionoecetes opilio.</title>
        <authorList>
            <person name="Jeong J.-H."/>
            <person name="Ryu S."/>
        </authorList>
    </citation>
    <scope>NUCLEOTIDE SEQUENCE</scope>
    <source>
        <strain evidence="2">MADBK_172401_WGS</strain>
        <tissue evidence="2">Digestive gland</tissue>
    </source>
</reference>
<dbReference type="Proteomes" id="UP000770661">
    <property type="component" value="Unassembled WGS sequence"/>
</dbReference>
<name>A0A8J5CY72_CHIOP</name>
<organism evidence="2 3">
    <name type="scientific">Chionoecetes opilio</name>
    <name type="common">Atlantic snow crab</name>
    <name type="synonym">Cancer opilio</name>
    <dbReference type="NCBI Taxonomy" id="41210"/>
    <lineage>
        <taxon>Eukaryota</taxon>
        <taxon>Metazoa</taxon>
        <taxon>Ecdysozoa</taxon>
        <taxon>Arthropoda</taxon>
        <taxon>Crustacea</taxon>
        <taxon>Multicrustacea</taxon>
        <taxon>Malacostraca</taxon>
        <taxon>Eumalacostraca</taxon>
        <taxon>Eucarida</taxon>
        <taxon>Decapoda</taxon>
        <taxon>Pleocyemata</taxon>
        <taxon>Brachyura</taxon>
        <taxon>Eubrachyura</taxon>
        <taxon>Majoidea</taxon>
        <taxon>Majidae</taxon>
        <taxon>Chionoecetes</taxon>
    </lineage>
</organism>
<comment type="caution">
    <text evidence="2">The sequence shown here is derived from an EMBL/GenBank/DDBJ whole genome shotgun (WGS) entry which is preliminary data.</text>
</comment>
<keyword evidence="3" id="KW-1185">Reference proteome</keyword>
<protein>
    <submittedName>
        <fullName evidence="2">Uncharacterized protein</fullName>
    </submittedName>
</protein>
<dbReference type="EMBL" id="JACEEZ010006033">
    <property type="protein sequence ID" value="KAG0725086.1"/>
    <property type="molecule type" value="Genomic_DNA"/>
</dbReference>
<proteinExistence type="predicted"/>
<accession>A0A8J5CY72</accession>
<feature type="compositionally biased region" description="Pro residues" evidence="1">
    <location>
        <begin position="45"/>
        <end position="55"/>
    </location>
</feature>
<gene>
    <name evidence="2" type="ORF">GWK47_039269</name>
</gene>
<evidence type="ECO:0000313" key="2">
    <source>
        <dbReference type="EMBL" id="KAG0725086.1"/>
    </source>
</evidence>
<feature type="region of interest" description="Disordered" evidence="1">
    <location>
        <begin position="1"/>
        <end position="78"/>
    </location>
</feature>
<evidence type="ECO:0000256" key="1">
    <source>
        <dbReference type="SAM" id="MobiDB-lite"/>
    </source>
</evidence>
<dbReference type="AlphaFoldDB" id="A0A8J5CY72"/>
<feature type="compositionally biased region" description="Polar residues" evidence="1">
    <location>
        <begin position="18"/>
        <end position="29"/>
    </location>
</feature>
<evidence type="ECO:0000313" key="3">
    <source>
        <dbReference type="Proteomes" id="UP000770661"/>
    </source>
</evidence>